<reference evidence="1 2" key="1">
    <citation type="journal article" date="2013" name="PLoS Genet.">
        <title>Comparative genome structure, secondary metabolite, and effector coding capacity across Cochliobolus pathogens.</title>
        <authorList>
            <person name="Condon B.J."/>
            <person name="Leng Y."/>
            <person name="Wu D."/>
            <person name="Bushley K.E."/>
            <person name="Ohm R.A."/>
            <person name="Otillar R."/>
            <person name="Martin J."/>
            <person name="Schackwitz W."/>
            <person name="Grimwood J."/>
            <person name="MohdZainudin N."/>
            <person name="Xue C."/>
            <person name="Wang R."/>
            <person name="Manning V.A."/>
            <person name="Dhillon B."/>
            <person name="Tu Z.J."/>
            <person name="Steffenson B.J."/>
            <person name="Salamov A."/>
            <person name="Sun H."/>
            <person name="Lowry S."/>
            <person name="LaButti K."/>
            <person name="Han J."/>
            <person name="Copeland A."/>
            <person name="Lindquist E."/>
            <person name="Barry K."/>
            <person name="Schmutz J."/>
            <person name="Baker S.E."/>
            <person name="Ciuffetti L.M."/>
            <person name="Grigoriev I.V."/>
            <person name="Zhong S."/>
            <person name="Turgeon B.G."/>
        </authorList>
    </citation>
    <scope>NUCLEOTIDE SEQUENCE [LARGE SCALE GENOMIC DNA]</scope>
    <source>
        <strain evidence="1 2">26-R-13</strain>
    </source>
</reference>
<evidence type="ECO:0008006" key="3">
    <source>
        <dbReference type="Google" id="ProtNLM"/>
    </source>
</evidence>
<keyword evidence="2" id="KW-1185">Reference proteome</keyword>
<organism evidence="1 2">
    <name type="scientific">Cochliobolus carbonum (strain 26-R-13)</name>
    <name type="common">Maize leaf spot fungus</name>
    <name type="synonym">Bipolaris zeicola</name>
    <dbReference type="NCBI Taxonomy" id="930089"/>
    <lineage>
        <taxon>Eukaryota</taxon>
        <taxon>Fungi</taxon>
        <taxon>Dikarya</taxon>
        <taxon>Ascomycota</taxon>
        <taxon>Pezizomycotina</taxon>
        <taxon>Dothideomycetes</taxon>
        <taxon>Pleosporomycetidae</taxon>
        <taxon>Pleosporales</taxon>
        <taxon>Pleosporineae</taxon>
        <taxon>Pleosporaceae</taxon>
        <taxon>Bipolaris</taxon>
    </lineage>
</organism>
<dbReference type="RefSeq" id="XP_007717988.1">
    <property type="nucleotide sequence ID" value="XM_007719798.1"/>
</dbReference>
<dbReference type="OrthoDB" id="3694945at2759"/>
<dbReference type="EMBL" id="KI964887">
    <property type="protein sequence ID" value="EUC27713.1"/>
    <property type="molecule type" value="Genomic_DNA"/>
</dbReference>
<name>W6XQ72_COCC2</name>
<dbReference type="KEGG" id="bze:COCCADRAFT_30865"/>
<dbReference type="CDD" id="cd12148">
    <property type="entry name" value="fungal_TF_MHR"/>
    <property type="match status" value="1"/>
</dbReference>
<dbReference type="HOGENOM" id="CLU_555464_0_0_1"/>
<dbReference type="Proteomes" id="UP000053841">
    <property type="component" value="Unassembled WGS sequence"/>
</dbReference>
<accession>W6XQ72</accession>
<gene>
    <name evidence="1" type="ORF">COCCADRAFT_30865</name>
</gene>
<evidence type="ECO:0000313" key="2">
    <source>
        <dbReference type="Proteomes" id="UP000053841"/>
    </source>
</evidence>
<dbReference type="GeneID" id="19146829"/>
<proteinExistence type="predicted"/>
<evidence type="ECO:0000313" key="1">
    <source>
        <dbReference type="EMBL" id="EUC27713.1"/>
    </source>
</evidence>
<sequence>MYKIKTTLDAAYKQLRGIHSDLGGLNRGHCNLQFIPLDPEREHGTKAFLPKELHLLSQSYFKNVHPFHPFFDDPQEMCKEFLGDPVVRKGVIMPSLGNAHVLLIFALGSCQSITKNTGSPSTLPGEVYYSHANVILRYRIGECNIHAAQALTLAALYTNQNGMLQDSLAHLCNARDIYKVVFKKLIACSTTSISEEAKRGFWIYQDLARGISNCFNCASFGPVPKHWSTLLPEGNVGQFSERVYWTKVNLRVLLDALSDFARSYLPQMREMDEEALCALGSVANQQIKMLEEWRSNLISRLTWSDTEPLSTDPLIASLRTEYYEGMAKLLRPYVGIAEYALHSYVHSPEDRLSNGQQDIVKVFLNWEKYALLTVECFDRVGAASDSMYETCQTKSGSSMMLSNPVSALHTEFKIVFLFRVIRSSANYPLIAEQTKVTAATIDALRRRTIKRLSEFGPIHPILSRDLEALNRLWLPGDSVPLMELVRAYDLV</sequence>
<dbReference type="PANTHER" id="PTHR47785:SF4">
    <property type="entry name" value="ZN(II)2CYS6 TRANSCRIPTION FACTOR (EUROFUNG)"/>
    <property type="match status" value="1"/>
</dbReference>
<dbReference type="AlphaFoldDB" id="W6XQ72"/>
<dbReference type="PANTHER" id="PTHR47785">
    <property type="entry name" value="ZN(II)2CYS6 TRANSCRIPTION FACTOR (EUROFUNG)-RELATED-RELATED"/>
    <property type="match status" value="1"/>
</dbReference>
<protein>
    <recommendedName>
        <fullName evidence="3">Transcription factor domain-containing protein</fullName>
    </recommendedName>
</protein>
<dbReference type="STRING" id="930089.W6XQ72"/>
<dbReference type="InterPro" id="IPR053181">
    <property type="entry name" value="EcdB-like_regulator"/>
</dbReference>